<dbReference type="GO" id="GO:0008483">
    <property type="term" value="F:transaminase activity"/>
    <property type="evidence" value="ECO:0007669"/>
    <property type="project" value="UniProtKB-KW"/>
</dbReference>
<proteinExistence type="predicted"/>
<evidence type="ECO:0000313" key="3">
    <source>
        <dbReference type="EMBL" id="WEK21430.1"/>
    </source>
</evidence>
<dbReference type="InterPro" id="IPR015422">
    <property type="entry name" value="PyrdxlP-dep_Trfase_small"/>
</dbReference>
<dbReference type="Proteomes" id="UP001214530">
    <property type="component" value="Chromosome"/>
</dbReference>
<dbReference type="Gene3D" id="3.90.1150.10">
    <property type="entry name" value="Aspartate Aminotransferase, domain 1"/>
    <property type="match status" value="1"/>
</dbReference>
<evidence type="ECO:0000313" key="4">
    <source>
        <dbReference type="Proteomes" id="UP001214530"/>
    </source>
</evidence>
<dbReference type="Gene3D" id="3.40.640.10">
    <property type="entry name" value="Type I PLP-dependent aspartate aminotransferase-like (Major domain)"/>
    <property type="match status" value="1"/>
</dbReference>
<keyword evidence="3" id="KW-0032">Aminotransferase</keyword>
<sequence length="358" mass="41240">MNIAAQFPVLENYTYLNTAATGVLSRSIQQWRRDNDEEFIQLGSEFRIQQNVFFEDLRQHVARFFQGSSENTFLVQNFSIAFNTFLDGLSRDHRFLLIKSDYPSVNYPVECRGFSCAYAALDENLEQNILAQIEAFKPSVLAISLVQYINGIKIDLDFLKRLKNEYPDMLIVGDGTQFCGTERFNFKESGLDVLISSAYKWMLGGFGNGFMLIKDNVYKYLYQDRLKYPLPKEPFLNDKKMLSLCFEPGHLDTLNFGSLKQAILLLEEVGFDFIEERLRSIGEIAKKAFTDRGLLSSAVIQRASHSTIFNIPADIELIKRIYDANILVSPRGEGLRISFHFYNNEQDLERLLKVIDRN</sequence>
<reference evidence="3" key="1">
    <citation type="submission" date="2023-03" db="EMBL/GenBank/DDBJ databases">
        <title>Andean soil-derived lignocellulolytic bacterial consortium as a source of novel taxa and putative plastic-active enzymes.</title>
        <authorList>
            <person name="Diaz-Garcia L."/>
            <person name="Chuvochina M."/>
            <person name="Feuerriegel G."/>
            <person name="Bunk B."/>
            <person name="Sproer C."/>
            <person name="Streit W.R."/>
            <person name="Rodriguez L.M."/>
            <person name="Overmann J."/>
            <person name="Jimenez D.J."/>
        </authorList>
    </citation>
    <scope>NUCLEOTIDE SEQUENCE</scope>
    <source>
        <strain evidence="3">MAG 3858</strain>
    </source>
</reference>
<dbReference type="Pfam" id="PF00266">
    <property type="entry name" value="Aminotran_5"/>
    <property type="match status" value="1"/>
</dbReference>
<name>A0AAJ5WDB2_9SPHI</name>
<gene>
    <name evidence="3" type="ORF">P0Y49_09795</name>
</gene>
<dbReference type="PANTHER" id="PTHR43586:SF15">
    <property type="entry name" value="BLR3095 PROTEIN"/>
    <property type="match status" value="1"/>
</dbReference>
<keyword evidence="1" id="KW-0663">Pyridoxal phosphate</keyword>
<evidence type="ECO:0000259" key="2">
    <source>
        <dbReference type="Pfam" id="PF00266"/>
    </source>
</evidence>
<dbReference type="PANTHER" id="PTHR43586">
    <property type="entry name" value="CYSTEINE DESULFURASE"/>
    <property type="match status" value="1"/>
</dbReference>
<keyword evidence="3" id="KW-0808">Transferase</keyword>
<dbReference type="InterPro" id="IPR015421">
    <property type="entry name" value="PyrdxlP-dep_Trfase_major"/>
</dbReference>
<organism evidence="3 4">
    <name type="scientific">Candidatus Pedobacter colombiensis</name>
    <dbReference type="NCBI Taxonomy" id="3121371"/>
    <lineage>
        <taxon>Bacteria</taxon>
        <taxon>Pseudomonadati</taxon>
        <taxon>Bacteroidota</taxon>
        <taxon>Sphingobacteriia</taxon>
        <taxon>Sphingobacteriales</taxon>
        <taxon>Sphingobacteriaceae</taxon>
        <taxon>Pedobacter</taxon>
    </lineage>
</organism>
<dbReference type="InterPro" id="IPR015424">
    <property type="entry name" value="PyrdxlP-dep_Trfase"/>
</dbReference>
<dbReference type="EMBL" id="CP119313">
    <property type="protein sequence ID" value="WEK21430.1"/>
    <property type="molecule type" value="Genomic_DNA"/>
</dbReference>
<dbReference type="SUPFAM" id="SSF53383">
    <property type="entry name" value="PLP-dependent transferases"/>
    <property type="match status" value="1"/>
</dbReference>
<dbReference type="AlphaFoldDB" id="A0AAJ5WDB2"/>
<protein>
    <submittedName>
        <fullName evidence="3">Aminotransferase class V-fold PLP-dependent enzyme</fullName>
    </submittedName>
</protein>
<feature type="domain" description="Aminotransferase class V" evidence="2">
    <location>
        <begin position="46"/>
        <end position="351"/>
    </location>
</feature>
<evidence type="ECO:0000256" key="1">
    <source>
        <dbReference type="ARBA" id="ARBA00022898"/>
    </source>
</evidence>
<accession>A0AAJ5WDB2</accession>
<dbReference type="InterPro" id="IPR000192">
    <property type="entry name" value="Aminotrans_V_dom"/>
</dbReference>